<evidence type="ECO:0000256" key="1">
    <source>
        <dbReference type="ARBA" id="ARBA00005254"/>
    </source>
</evidence>
<dbReference type="PANTHER" id="PTHR11941">
    <property type="entry name" value="ENOYL-COA HYDRATASE-RELATED"/>
    <property type="match status" value="1"/>
</dbReference>
<evidence type="ECO:0000256" key="3">
    <source>
        <dbReference type="RuleBase" id="RU003707"/>
    </source>
</evidence>
<dbReference type="GO" id="GO:0006635">
    <property type="term" value="P:fatty acid beta-oxidation"/>
    <property type="evidence" value="ECO:0007669"/>
    <property type="project" value="TreeGrafter"/>
</dbReference>
<evidence type="ECO:0000256" key="2">
    <source>
        <dbReference type="ARBA" id="ARBA00023239"/>
    </source>
</evidence>
<dbReference type="PROSITE" id="PS00166">
    <property type="entry name" value="ENOYL_COA_HYDRATASE"/>
    <property type="match status" value="1"/>
</dbReference>
<dbReference type="AlphaFoldDB" id="A0A953N5P1"/>
<dbReference type="SUPFAM" id="SSF52096">
    <property type="entry name" value="ClpP/crotonase"/>
    <property type="match status" value="1"/>
</dbReference>
<dbReference type="PANTHER" id="PTHR11941:SF54">
    <property type="entry name" value="ENOYL-COA HYDRATASE, MITOCHONDRIAL"/>
    <property type="match status" value="1"/>
</dbReference>
<dbReference type="Proteomes" id="UP000739565">
    <property type="component" value="Unassembled WGS sequence"/>
</dbReference>
<accession>A0A953N5P1</accession>
<dbReference type="CDD" id="cd06558">
    <property type="entry name" value="crotonase-like"/>
    <property type="match status" value="1"/>
</dbReference>
<organism evidence="4 5">
    <name type="scientific">Zwartia hollandica</name>
    <dbReference type="NCBI Taxonomy" id="324606"/>
    <lineage>
        <taxon>Bacteria</taxon>
        <taxon>Pseudomonadati</taxon>
        <taxon>Pseudomonadota</taxon>
        <taxon>Betaproteobacteria</taxon>
        <taxon>Burkholderiales</taxon>
        <taxon>Alcaligenaceae</taxon>
        <taxon>Zwartia</taxon>
    </lineage>
</organism>
<dbReference type="InterPro" id="IPR018376">
    <property type="entry name" value="Enoyl-CoA_hyd/isom_CS"/>
</dbReference>
<sequence length="270" mass="29016">MSVRPSTPEPASAEPTTPELRINGSIATIRLRNPAYANRLSPNDLDVIRAHIDKVNKSAQVLVLKFIADGKYFCSGYDISSLAADAAPSSLYFGDTVDIVERARPVTIAAINGGVYGGGTDLSLACDFRVGVPDTNMFMPAAKLGLHFYPGGMIRYVTRLGLNNAKRLFLTCEKILAPEMLSIGFLNEIVAADALQSRVDELSAQLAGMAPLALLGIKKHLNLIARGELDDAAIRAAVLHSEQSEDMKEGALAWKEKRAAKFTGDSLKSQ</sequence>
<evidence type="ECO:0000313" key="5">
    <source>
        <dbReference type="Proteomes" id="UP000739565"/>
    </source>
</evidence>
<dbReference type="Gene3D" id="1.10.12.10">
    <property type="entry name" value="Lyase 2-enoyl-coa Hydratase, Chain A, domain 2"/>
    <property type="match status" value="1"/>
</dbReference>
<dbReference type="GO" id="GO:0016829">
    <property type="term" value="F:lyase activity"/>
    <property type="evidence" value="ECO:0007669"/>
    <property type="project" value="UniProtKB-KW"/>
</dbReference>
<gene>
    <name evidence="4" type="ORF">KZZ10_01875</name>
</gene>
<dbReference type="EMBL" id="JAHXRI010000001">
    <property type="protein sequence ID" value="MBZ1349382.1"/>
    <property type="molecule type" value="Genomic_DNA"/>
</dbReference>
<protein>
    <submittedName>
        <fullName evidence="4">Enoyl-CoA hydratase/isomerase family protein</fullName>
    </submittedName>
</protein>
<dbReference type="Pfam" id="PF00378">
    <property type="entry name" value="ECH_1"/>
    <property type="match status" value="1"/>
</dbReference>
<proteinExistence type="inferred from homology"/>
<dbReference type="Gene3D" id="3.90.226.10">
    <property type="entry name" value="2-enoyl-CoA Hydratase, Chain A, domain 1"/>
    <property type="match status" value="1"/>
</dbReference>
<keyword evidence="2" id="KW-0456">Lyase</keyword>
<name>A0A953N5P1_9BURK</name>
<dbReference type="InterPro" id="IPR029045">
    <property type="entry name" value="ClpP/crotonase-like_dom_sf"/>
</dbReference>
<keyword evidence="5" id="KW-1185">Reference proteome</keyword>
<dbReference type="InterPro" id="IPR014748">
    <property type="entry name" value="Enoyl-CoA_hydra_C"/>
</dbReference>
<comment type="similarity">
    <text evidence="1 3">Belongs to the enoyl-CoA hydratase/isomerase family.</text>
</comment>
<evidence type="ECO:0000313" key="4">
    <source>
        <dbReference type="EMBL" id="MBZ1349382.1"/>
    </source>
</evidence>
<dbReference type="InterPro" id="IPR001753">
    <property type="entry name" value="Enoyl-CoA_hydra/iso"/>
</dbReference>
<comment type="caution">
    <text evidence="4">The sequence shown here is derived from an EMBL/GenBank/DDBJ whole genome shotgun (WGS) entry which is preliminary data.</text>
</comment>
<dbReference type="RefSeq" id="WP_259659784.1">
    <property type="nucleotide sequence ID" value="NZ_JAHXRI010000001.1"/>
</dbReference>
<reference evidence="4" key="1">
    <citation type="submission" date="2021-07" db="EMBL/GenBank/DDBJ databases">
        <title>New genus and species of the family Alcaligenaceae.</title>
        <authorList>
            <person name="Hahn M.W."/>
        </authorList>
    </citation>
    <scope>NUCLEOTIDE SEQUENCE</scope>
    <source>
        <strain evidence="4">LF4-65</strain>
    </source>
</reference>